<gene>
    <name evidence="1" type="ORF">ERS132416_00473</name>
</gene>
<dbReference type="AlphaFoldDB" id="A0A116L5P6"/>
<dbReference type="EMBL" id="FIHD01000005">
    <property type="protein sequence ID" value="CYU74175.1"/>
    <property type="molecule type" value="Genomic_DNA"/>
</dbReference>
<sequence>MLDQFMKRKLDKMRKNLDNRSMKGFTENRKGVRYAGY</sequence>
<name>A0A116L5P6_STRSU</name>
<dbReference type="Proteomes" id="UP000073494">
    <property type="component" value="Unassembled WGS sequence"/>
</dbReference>
<evidence type="ECO:0000313" key="1">
    <source>
        <dbReference type="EMBL" id="CYU74175.1"/>
    </source>
</evidence>
<reference evidence="1 2" key="1">
    <citation type="submission" date="2016-02" db="EMBL/GenBank/DDBJ databases">
        <authorList>
            <consortium name="Pathogen Informatics"/>
        </authorList>
    </citation>
    <scope>NUCLEOTIDE SEQUENCE [LARGE SCALE GENOMIC DNA]</scope>
    <source>
        <strain evidence="1 2">LSS54</strain>
    </source>
</reference>
<accession>A0A116L5P6</accession>
<evidence type="ECO:0000313" key="2">
    <source>
        <dbReference type="Proteomes" id="UP000073494"/>
    </source>
</evidence>
<organism evidence="1 2">
    <name type="scientific">Streptococcus suis</name>
    <dbReference type="NCBI Taxonomy" id="1307"/>
    <lineage>
        <taxon>Bacteria</taxon>
        <taxon>Bacillati</taxon>
        <taxon>Bacillota</taxon>
        <taxon>Bacilli</taxon>
        <taxon>Lactobacillales</taxon>
        <taxon>Streptococcaceae</taxon>
        <taxon>Streptococcus</taxon>
    </lineage>
</organism>
<protein>
    <submittedName>
        <fullName evidence="1">Uncharacterized protein</fullName>
    </submittedName>
</protein>
<proteinExistence type="predicted"/>